<reference evidence="2" key="1">
    <citation type="submission" date="2022-12" db="EMBL/GenBank/DDBJ databases">
        <title>Reference genome sequencing for broad-spectrum identification of bacterial and archaeal isolates by mass spectrometry.</title>
        <authorList>
            <person name="Sekiguchi Y."/>
            <person name="Tourlousse D.M."/>
        </authorList>
    </citation>
    <scope>NUCLEOTIDE SEQUENCE</scope>
    <source>
        <strain evidence="2">301</strain>
    </source>
</reference>
<accession>A0A9W6FHQ0</accession>
<evidence type="ECO:0000313" key="3">
    <source>
        <dbReference type="Proteomes" id="UP001144397"/>
    </source>
</evidence>
<dbReference type="AlphaFoldDB" id="A0A9W6FHQ0"/>
<protein>
    <submittedName>
        <fullName evidence="2">Uncharacterized protein</fullName>
    </submittedName>
</protein>
<gene>
    <name evidence="2" type="ORF">XFLAVUS301_04630</name>
</gene>
<comment type="caution">
    <text evidence="2">The sequence shown here is derived from an EMBL/GenBank/DDBJ whole genome shotgun (WGS) entry which is preliminary data.</text>
</comment>
<organism evidence="2 3">
    <name type="scientific">Xanthobacter flavus</name>
    <dbReference type="NCBI Taxonomy" id="281"/>
    <lineage>
        <taxon>Bacteria</taxon>
        <taxon>Pseudomonadati</taxon>
        <taxon>Pseudomonadota</taxon>
        <taxon>Alphaproteobacteria</taxon>
        <taxon>Hyphomicrobiales</taxon>
        <taxon>Xanthobacteraceae</taxon>
        <taxon>Xanthobacter</taxon>
    </lineage>
</organism>
<proteinExistence type="predicted"/>
<sequence length="61" mass="6164">MSSESPETMLSVSVSSTAAEQAASAVSMARTYMNAGTPIAATINRNRGGGKRPGTLTFGKG</sequence>
<dbReference type="EMBL" id="BSDO01000001">
    <property type="protein sequence ID" value="GLI20789.1"/>
    <property type="molecule type" value="Genomic_DNA"/>
</dbReference>
<evidence type="ECO:0000313" key="2">
    <source>
        <dbReference type="EMBL" id="GLI20789.1"/>
    </source>
</evidence>
<feature type="region of interest" description="Disordered" evidence="1">
    <location>
        <begin position="41"/>
        <end position="61"/>
    </location>
</feature>
<name>A0A9W6FHQ0_XANFL</name>
<dbReference type="Proteomes" id="UP001144397">
    <property type="component" value="Unassembled WGS sequence"/>
</dbReference>
<evidence type="ECO:0000256" key="1">
    <source>
        <dbReference type="SAM" id="MobiDB-lite"/>
    </source>
</evidence>